<dbReference type="AlphaFoldDB" id="A0A7X6DU81"/>
<dbReference type="Proteomes" id="UP000534783">
    <property type="component" value="Unassembled WGS sequence"/>
</dbReference>
<comment type="caution">
    <text evidence="1">The sequence shown here is derived from an EMBL/GenBank/DDBJ whole genome shotgun (WGS) entry which is preliminary data.</text>
</comment>
<proteinExistence type="predicted"/>
<keyword evidence="2" id="KW-1185">Reference proteome</keyword>
<dbReference type="RefSeq" id="WP_168063459.1">
    <property type="nucleotide sequence ID" value="NZ_VTOW01000007.1"/>
</dbReference>
<name>A0A7X6DU81_9BACT</name>
<protein>
    <submittedName>
        <fullName evidence="1">Uncharacterized protein</fullName>
    </submittedName>
</protein>
<evidence type="ECO:0000313" key="1">
    <source>
        <dbReference type="EMBL" id="NKE73502.1"/>
    </source>
</evidence>
<organism evidence="1 2">
    <name type="scientific">Candidatus Manganitrophus noduliformans</name>
    <dbReference type="NCBI Taxonomy" id="2606439"/>
    <lineage>
        <taxon>Bacteria</taxon>
        <taxon>Pseudomonadati</taxon>
        <taxon>Nitrospirota</taxon>
        <taxon>Nitrospiria</taxon>
        <taxon>Candidatus Troglogloeales</taxon>
        <taxon>Candidatus Manganitrophaceae</taxon>
        <taxon>Candidatus Manganitrophus</taxon>
    </lineage>
</organism>
<sequence length="140" mass="16115">MKLEILNRIHPLVEEAWTKGFRIFIDEDKIVVRDLVGPGAEGSAVRQREADDLGRRIDQNKEEVWAYLQSLESVQVKIESKVLGESVWIVGSETVLKRLPQNQVAYLPEEIYKIKQANWSAETIRKIHQVKKFFGGSILK</sequence>
<accession>A0A7X6DU81</accession>
<gene>
    <name evidence="1" type="ORF">MNODULE_22330</name>
</gene>
<evidence type="ECO:0000313" key="2">
    <source>
        <dbReference type="Proteomes" id="UP000534783"/>
    </source>
</evidence>
<dbReference type="EMBL" id="VTOW01000007">
    <property type="protein sequence ID" value="NKE73502.1"/>
    <property type="molecule type" value="Genomic_DNA"/>
</dbReference>
<reference evidence="1 2" key="1">
    <citation type="journal article" date="2020" name="Nature">
        <title>Bacterial chemolithoautotrophy via manganese oxidation.</title>
        <authorList>
            <person name="Yu H."/>
            <person name="Leadbetter J.R."/>
        </authorList>
    </citation>
    <scope>NUCLEOTIDE SEQUENCE [LARGE SCALE GENOMIC DNA]</scope>
    <source>
        <strain evidence="1 2">Mn-1</strain>
    </source>
</reference>